<sequence>MEQLEFDAPNVVQPREWDARAAEARGCVAVAWWNTFGVDGSVTSHGANEIGCVSPFPDG</sequence>
<proteinExistence type="predicted"/>
<organism evidence="1 2">
    <name type="scientific">Necator americanus</name>
    <name type="common">Human hookworm</name>
    <dbReference type="NCBI Taxonomy" id="51031"/>
    <lineage>
        <taxon>Eukaryota</taxon>
        <taxon>Metazoa</taxon>
        <taxon>Ecdysozoa</taxon>
        <taxon>Nematoda</taxon>
        <taxon>Chromadorea</taxon>
        <taxon>Rhabditida</taxon>
        <taxon>Rhabditina</taxon>
        <taxon>Rhabditomorpha</taxon>
        <taxon>Strongyloidea</taxon>
        <taxon>Ancylostomatidae</taxon>
        <taxon>Bunostominae</taxon>
        <taxon>Necator</taxon>
    </lineage>
</organism>
<dbReference type="AlphaFoldDB" id="W2TIE7"/>
<reference evidence="2" key="1">
    <citation type="journal article" date="2014" name="Nat. Genet.">
        <title>Genome of the human hookworm Necator americanus.</title>
        <authorList>
            <person name="Tang Y.T."/>
            <person name="Gao X."/>
            <person name="Rosa B.A."/>
            <person name="Abubucker S."/>
            <person name="Hallsworth-Pepin K."/>
            <person name="Martin J."/>
            <person name="Tyagi R."/>
            <person name="Heizer E."/>
            <person name="Zhang X."/>
            <person name="Bhonagiri-Palsikar V."/>
            <person name="Minx P."/>
            <person name="Warren W.C."/>
            <person name="Wang Q."/>
            <person name="Zhan B."/>
            <person name="Hotez P.J."/>
            <person name="Sternberg P.W."/>
            <person name="Dougall A."/>
            <person name="Gaze S.T."/>
            <person name="Mulvenna J."/>
            <person name="Sotillo J."/>
            <person name="Ranganathan S."/>
            <person name="Rabelo E.M."/>
            <person name="Wilson R.K."/>
            <person name="Felgner P.L."/>
            <person name="Bethony J."/>
            <person name="Hawdon J.M."/>
            <person name="Gasser R.B."/>
            <person name="Loukas A."/>
            <person name="Mitreva M."/>
        </authorList>
    </citation>
    <scope>NUCLEOTIDE SEQUENCE [LARGE SCALE GENOMIC DNA]</scope>
</reference>
<accession>W2TIE7</accession>
<keyword evidence="2" id="KW-1185">Reference proteome</keyword>
<gene>
    <name evidence="1" type="ORF">NECAME_08916</name>
</gene>
<dbReference type="Proteomes" id="UP000053676">
    <property type="component" value="Unassembled WGS sequence"/>
</dbReference>
<protein>
    <submittedName>
        <fullName evidence="1">Uncharacterized protein</fullName>
    </submittedName>
</protein>
<dbReference type="KEGG" id="nai:NECAME_08916"/>
<dbReference type="EMBL" id="KI658946">
    <property type="protein sequence ID" value="ETN80782.1"/>
    <property type="molecule type" value="Genomic_DNA"/>
</dbReference>
<evidence type="ECO:0000313" key="1">
    <source>
        <dbReference type="EMBL" id="ETN80782.1"/>
    </source>
</evidence>
<evidence type="ECO:0000313" key="2">
    <source>
        <dbReference type="Proteomes" id="UP000053676"/>
    </source>
</evidence>
<name>W2TIE7_NECAM</name>